<sequence length="82" mass="9217">IQEANIHGEWMGFLKVSAKGFAIVKTALDELLSNPEQQQFKMPDLINMLIEDGNIVRVIYTTGHWLDIDTVQDLVAAGNFNE</sequence>
<reference evidence="1" key="1">
    <citation type="submission" date="2018-05" db="EMBL/GenBank/DDBJ databases">
        <authorList>
            <person name="Lanie J.A."/>
            <person name="Ng W.-L."/>
            <person name="Kazmierczak K.M."/>
            <person name="Andrzejewski T.M."/>
            <person name="Davidsen T.M."/>
            <person name="Wayne K.J."/>
            <person name="Tettelin H."/>
            <person name="Glass J.I."/>
            <person name="Rusch D."/>
            <person name="Podicherti R."/>
            <person name="Tsui H.-C.T."/>
            <person name="Winkler M.E."/>
        </authorList>
    </citation>
    <scope>NUCLEOTIDE SEQUENCE</scope>
</reference>
<dbReference type="Gene3D" id="3.90.550.10">
    <property type="entry name" value="Spore Coat Polysaccharide Biosynthesis Protein SpsA, Chain A"/>
    <property type="match status" value="1"/>
</dbReference>
<evidence type="ECO:0000313" key="1">
    <source>
        <dbReference type="EMBL" id="SVD26681.1"/>
    </source>
</evidence>
<name>A0A382TYW1_9ZZZZ</name>
<evidence type="ECO:0008006" key="2">
    <source>
        <dbReference type="Google" id="ProtNLM"/>
    </source>
</evidence>
<dbReference type="AlphaFoldDB" id="A0A382TYW1"/>
<protein>
    <recommendedName>
        <fullName evidence="2">Nucleotidyl transferase domain-containing protein</fullName>
    </recommendedName>
</protein>
<gene>
    <name evidence="1" type="ORF">METZ01_LOCUS379535</name>
</gene>
<dbReference type="SUPFAM" id="SSF53448">
    <property type="entry name" value="Nucleotide-diphospho-sugar transferases"/>
    <property type="match status" value="1"/>
</dbReference>
<dbReference type="InterPro" id="IPR029044">
    <property type="entry name" value="Nucleotide-diphossugar_trans"/>
</dbReference>
<organism evidence="1">
    <name type="scientific">marine metagenome</name>
    <dbReference type="NCBI Taxonomy" id="408172"/>
    <lineage>
        <taxon>unclassified sequences</taxon>
        <taxon>metagenomes</taxon>
        <taxon>ecological metagenomes</taxon>
    </lineage>
</organism>
<feature type="non-terminal residue" evidence="1">
    <location>
        <position position="1"/>
    </location>
</feature>
<proteinExistence type="predicted"/>
<accession>A0A382TYW1</accession>
<dbReference type="EMBL" id="UINC01139868">
    <property type="protein sequence ID" value="SVD26681.1"/>
    <property type="molecule type" value="Genomic_DNA"/>
</dbReference>